<dbReference type="InterPro" id="IPR036680">
    <property type="entry name" value="SPOR-like_sf"/>
</dbReference>
<dbReference type="PROSITE" id="PS51724">
    <property type="entry name" value="SPOR"/>
    <property type="match status" value="1"/>
</dbReference>
<feature type="compositionally biased region" description="Low complexity" evidence="1">
    <location>
        <begin position="344"/>
        <end position="362"/>
    </location>
</feature>
<protein>
    <submittedName>
        <fullName evidence="3">Sporulation related domain-containing protein</fullName>
    </submittedName>
</protein>
<dbReference type="SUPFAM" id="SSF110997">
    <property type="entry name" value="Sporulation related repeat"/>
    <property type="match status" value="1"/>
</dbReference>
<proteinExistence type="predicted"/>
<dbReference type="STRING" id="1189325.SAMN04488119_1068"/>
<dbReference type="AlphaFoldDB" id="A0A1M7TI53"/>
<accession>A0A1M7TI53</accession>
<feature type="compositionally biased region" description="Pro residues" evidence="1">
    <location>
        <begin position="290"/>
        <end position="309"/>
    </location>
</feature>
<organism evidence="3 4">
    <name type="scientific">Oceanicella actignis</name>
    <dbReference type="NCBI Taxonomy" id="1189325"/>
    <lineage>
        <taxon>Bacteria</taxon>
        <taxon>Pseudomonadati</taxon>
        <taxon>Pseudomonadota</taxon>
        <taxon>Alphaproteobacteria</taxon>
        <taxon>Rhodobacterales</taxon>
        <taxon>Paracoccaceae</taxon>
        <taxon>Oceanicella</taxon>
    </lineage>
</organism>
<evidence type="ECO:0000259" key="2">
    <source>
        <dbReference type="PROSITE" id="PS51724"/>
    </source>
</evidence>
<dbReference type="EMBL" id="FRDL01000006">
    <property type="protein sequence ID" value="SHN70407.1"/>
    <property type="molecule type" value="Genomic_DNA"/>
</dbReference>
<name>A0A1M7TI53_9RHOB</name>
<feature type="region of interest" description="Disordered" evidence="1">
    <location>
        <begin position="1"/>
        <end position="58"/>
    </location>
</feature>
<feature type="compositionally biased region" description="Low complexity" evidence="1">
    <location>
        <begin position="180"/>
        <end position="194"/>
    </location>
</feature>
<keyword evidence="4" id="KW-1185">Reference proteome</keyword>
<feature type="compositionally biased region" description="Low complexity" evidence="1">
    <location>
        <begin position="157"/>
        <end position="170"/>
    </location>
</feature>
<feature type="region of interest" description="Disordered" evidence="1">
    <location>
        <begin position="157"/>
        <end position="375"/>
    </location>
</feature>
<evidence type="ECO:0000313" key="4">
    <source>
        <dbReference type="Proteomes" id="UP000184066"/>
    </source>
</evidence>
<gene>
    <name evidence="3" type="ORF">SAMN05216200_106195</name>
</gene>
<feature type="compositionally biased region" description="Low complexity" evidence="1">
    <location>
        <begin position="1"/>
        <end position="27"/>
    </location>
</feature>
<evidence type="ECO:0000313" key="3">
    <source>
        <dbReference type="EMBL" id="SHN70407.1"/>
    </source>
</evidence>
<feature type="compositionally biased region" description="Low complexity" evidence="1">
    <location>
        <begin position="310"/>
        <end position="320"/>
    </location>
</feature>
<dbReference type="Gene3D" id="3.30.70.1070">
    <property type="entry name" value="Sporulation related repeat"/>
    <property type="match status" value="1"/>
</dbReference>
<sequence length="445" mass="42599">MRPDLRPGAAGLDAAGLATARDGAAAPSPADGREGAAPASTPPEAVRESSHPPASAAPLAPASLIEDPAGFDVEGLTLWDGAPSLGGVWAAHPGIRGPLRGRIRNLDGGAFVDGALLGREGWLAGPSILLSAEAARALGIEPGQVARVRLTALAPAPSGARAGAAGEEGAAAGGGDVAKARAQAPGVPPGAEARPGAEAHKAAGAPRAEAGRSALGASPAAQPSTAGAGTAGGDAAAAPALAGAAPAPPAPARQEAPAPATAAQAGAARPIEAGTGAGAAAPPRRSPAASPVPSPAQSPAPPPSSPPIASPEAASASPGAVLRADAPGGVAPRRVAPASGAETARGAPSSKAGAAAPQGAQADVPPDLAEAPERPYVQVASFRNPANAEAAARRFAAQGLPVRVGAPEGGWVRLLLGPFAREGAARDALDLARAAGFPDAMRVRR</sequence>
<feature type="compositionally biased region" description="Low complexity" evidence="1">
    <location>
        <begin position="252"/>
        <end position="289"/>
    </location>
</feature>
<dbReference type="InterPro" id="IPR007730">
    <property type="entry name" value="SPOR-like_dom"/>
</dbReference>
<evidence type="ECO:0000256" key="1">
    <source>
        <dbReference type="SAM" id="MobiDB-lite"/>
    </source>
</evidence>
<dbReference type="GO" id="GO:0042834">
    <property type="term" value="F:peptidoglycan binding"/>
    <property type="evidence" value="ECO:0007669"/>
    <property type="project" value="InterPro"/>
</dbReference>
<feature type="compositionally biased region" description="Low complexity" evidence="1">
    <location>
        <begin position="216"/>
        <end position="245"/>
    </location>
</feature>
<dbReference type="Pfam" id="PF05036">
    <property type="entry name" value="SPOR"/>
    <property type="match status" value="1"/>
</dbReference>
<feature type="domain" description="SPOR" evidence="2">
    <location>
        <begin position="369"/>
        <end position="445"/>
    </location>
</feature>
<reference evidence="3 4" key="1">
    <citation type="submission" date="2016-12" db="EMBL/GenBank/DDBJ databases">
        <authorList>
            <person name="Song W.-J."/>
            <person name="Kurnit D.M."/>
        </authorList>
    </citation>
    <scope>NUCLEOTIDE SEQUENCE [LARGE SCALE GENOMIC DNA]</scope>
    <source>
        <strain evidence="3 4">CGMCC 1.10808</strain>
    </source>
</reference>
<dbReference type="Proteomes" id="UP000184066">
    <property type="component" value="Unassembled WGS sequence"/>
</dbReference>